<evidence type="ECO:0000256" key="1">
    <source>
        <dbReference type="SAM" id="SignalP"/>
    </source>
</evidence>
<gene>
    <name evidence="2" type="ORF">CHYS00102_LOCUS9769</name>
</gene>
<name>A0A7S1FQ09_9STRA</name>
<evidence type="ECO:0000313" key="2">
    <source>
        <dbReference type="EMBL" id="CAD8882574.1"/>
    </source>
</evidence>
<sequence length="139" mass="15647">MSRLTLTSSTKLFVAIILLSLITKHQSAAFVPSILRLDVSGSLSFLKATPGIQDDSDGFDNDAEFYRDLRRAKNQKLGRPIPPEQARESAVQAEGDFLQAMRESKDEFQRAKEELGSDGAVDLFLERIREEDERQDEES</sequence>
<accession>A0A7S1FQ09</accession>
<dbReference type="EMBL" id="HBFR01013448">
    <property type="protein sequence ID" value="CAD8882574.1"/>
    <property type="molecule type" value="Transcribed_RNA"/>
</dbReference>
<dbReference type="AlphaFoldDB" id="A0A7S1FQ09"/>
<feature type="signal peptide" evidence="1">
    <location>
        <begin position="1"/>
        <end position="29"/>
    </location>
</feature>
<keyword evidence="1" id="KW-0732">Signal</keyword>
<protein>
    <submittedName>
        <fullName evidence="2">Uncharacterized protein</fullName>
    </submittedName>
</protein>
<reference evidence="2" key="1">
    <citation type="submission" date="2021-01" db="EMBL/GenBank/DDBJ databases">
        <authorList>
            <person name="Corre E."/>
            <person name="Pelletier E."/>
            <person name="Niang G."/>
            <person name="Scheremetjew M."/>
            <person name="Finn R."/>
            <person name="Kale V."/>
            <person name="Holt S."/>
            <person name="Cochrane G."/>
            <person name="Meng A."/>
            <person name="Brown T."/>
            <person name="Cohen L."/>
        </authorList>
    </citation>
    <scope>NUCLEOTIDE SEQUENCE</scope>
    <source>
        <strain evidence="2">308</strain>
    </source>
</reference>
<feature type="chain" id="PRO_5031235972" evidence="1">
    <location>
        <begin position="30"/>
        <end position="139"/>
    </location>
</feature>
<organism evidence="2">
    <name type="scientific">Corethron hystrix</name>
    <dbReference type="NCBI Taxonomy" id="216773"/>
    <lineage>
        <taxon>Eukaryota</taxon>
        <taxon>Sar</taxon>
        <taxon>Stramenopiles</taxon>
        <taxon>Ochrophyta</taxon>
        <taxon>Bacillariophyta</taxon>
        <taxon>Coscinodiscophyceae</taxon>
        <taxon>Corethrophycidae</taxon>
        <taxon>Corethrales</taxon>
        <taxon>Corethraceae</taxon>
        <taxon>Corethron</taxon>
    </lineage>
</organism>
<proteinExistence type="predicted"/>